<dbReference type="AlphaFoldDB" id="A0A6J4QFP2"/>
<dbReference type="PANTHER" id="PTHR30471">
    <property type="entry name" value="DNA REPAIR PROTEIN RADC"/>
    <property type="match status" value="1"/>
</dbReference>
<keyword evidence="3" id="KW-0479">Metal-binding</keyword>
<dbReference type="GO" id="GO:0046872">
    <property type="term" value="F:metal ion binding"/>
    <property type="evidence" value="ECO:0007669"/>
    <property type="project" value="UniProtKB-KW"/>
</dbReference>
<dbReference type="EMBL" id="CADCUT010000221">
    <property type="protein sequence ID" value="CAA9438641.1"/>
    <property type="molecule type" value="Genomic_DNA"/>
</dbReference>
<dbReference type="PANTHER" id="PTHR30471:SF3">
    <property type="entry name" value="UPF0758 PROTEIN YEES-RELATED"/>
    <property type="match status" value="1"/>
</dbReference>
<keyword evidence="2" id="KW-0645">Protease</keyword>
<dbReference type="InterPro" id="IPR037518">
    <property type="entry name" value="MPN"/>
</dbReference>
<evidence type="ECO:0000313" key="9">
    <source>
        <dbReference type="EMBL" id="CAA9438641.1"/>
    </source>
</evidence>
<dbReference type="PROSITE" id="PS01302">
    <property type="entry name" value="UPF0758"/>
    <property type="match status" value="1"/>
</dbReference>
<evidence type="ECO:0000256" key="6">
    <source>
        <dbReference type="ARBA" id="ARBA00023049"/>
    </source>
</evidence>
<proteinExistence type="inferred from homology"/>
<keyword evidence="6" id="KW-0482">Metalloprotease</keyword>
<dbReference type="Gene3D" id="3.40.140.10">
    <property type="entry name" value="Cytidine Deaminase, domain 2"/>
    <property type="match status" value="1"/>
</dbReference>
<evidence type="ECO:0000256" key="2">
    <source>
        <dbReference type="ARBA" id="ARBA00022670"/>
    </source>
</evidence>
<keyword evidence="5" id="KW-0862">Zinc</keyword>
<name>A0A6J4QFP2_9ACTN</name>
<dbReference type="InterPro" id="IPR020891">
    <property type="entry name" value="UPF0758_CS"/>
</dbReference>
<sequence>MPITGPTVESRRYTIKQLPPELRPRERLLEAGPGALSNAELLGILLGIGNREKTAVELASEVISTHGDLFGLHNVTVHDLVQTRGVGQAKACIILAAVEFGKRLGRVRNPGRPVISSPADVEGLLRGRIANLDRENFVAVLLNTKNEVVECPTISVGTLSSSLVHPREVFKPAIRASAAGIVLAHNHPSGKVEPSREDRDVTRRLVEASEIIGIEVLDHVILGDGYFSMKEHGML</sequence>
<protein>
    <submittedName>
        <fullName evidence="9">UPF0758 family protein</fullName>
    </submittedName>
</protein>
<evidence type="ECO:0000256" key="7">
    <source>
        <dbReference type="RuleBase" id="RU003797"/>
    </source>
</evidence>
<gene>
    <name evidence="9" type="ORF">AVDCRST_MAG03-3801</name>
</gene>
<evidence type="ECO:0000259" key="8">
    <source>
        <dbReference type="PROSITE" id="PS50249"/>
    </source>
</evidence>
<dbReference type="CDD" id="cd08071">
    <property type="entry name" value="MPN_DUF2466"/>
    <property type="match status" value="1"/>
</dbReference>
<dbReference type="Pfam" id="PF20582">
    <property type="entry name" value="UPF0758_N"/>
    <property type="match status" value="1"/>
</dbReference>
<evidence type="ECO:0000256" key="4">
    <source>
        <dbReference type="ARBA" id="ARBA00022801"/>
    </source>
</evidence>
<evidence type="ECO:0000256" key="3">
    <source>
        <dbReference type="ARBA" id="ARBA00022723"/>
    </source>
</evidence>
<evidence type="ECO:0000256" key="5">
    <source>
        <dbReference type="ARBA" id="ARBA00022833"/>
    </source>
</evidence>
<feature type="domain" description="MPN" evidence="8">
    <location>
        <begin position="114"/>
        <end position="235"/>
    </location>
</feature>
<dbReference type="NCBIfam" id="TIGR00608">
    <property type="entry name" value="radc"/>
    <property type="match status" value="1"/>
</dbReference>
<dbReference type="NCBIfam" id="NF000642">
    <property type="entry name" value="PRK00024.1"/>
    <property type="match status" value="1"/>
</dbReference>
<dbReference type="GO" id="GO:0008237">
    <property type="term" value="F:metallopeptidase activity"/>
    <property type="evidence" value="ECO:0007669"/>
    <property type="project" value="UniProtKB-KW"/>
</dbReference>
<accession>A0A6J4QFP2</accession>
<dbReference type="GO" id="GO:0006508">
    <property type="term" value="P:proteolysis"/>
    <property type="evidence" value="ECO:0007669"/>
    <property type="project" value="UniProtKB-KW"/>
</dbReference>
<dbReference type="InterPro" id="IPR025657">
    <property type="entry name" value="RadC_JAB"/>
</dbReference>
<evidence type="ECO:0000256" key="1">
    <source>
        <dbReference type="ARBA" id="ARBA00010243"/>
    </source>
</evidence>
<dbReference type="PROSITE" id="PS50249">
    <property type="entry name" value="MPN"/>
    <property type="match status" value="1"/>
</dbReference>
<dbReference type="InterPro" id="IPR046778">
    <property type="entry name" value="UPF0758_N"/>
</dbReference>
<dbReference type="Pfam" id="PF04002">
    <property type="entry name" value="RadC"/>
    <property type="match status" value="1"/>
</dbReference>
<organism evidence="9">
    <name type="scientific">uncultured Rubrobacteraceae bacterium</name>
    <dbReference type="NCBI Taxonomy" id="349277"/>
    <lineage>
        <taxon>Bacteria</taxon>
        <taxon>Bacillati</taxon>
        <taxon>Actinomycetota</taxon>
        <taxon>Rubrobacteria</taxon>
        <taxon>Rubrobacterales</taxon>
        <taxon>Rubrobacteraceae</taxon>
        <taxon>environmental samples</taxon>
    </lineage>
</organism>
<reference evidence="9" key="1">
    <citation type="submission" date="2020-02" db="EMBL/GenBank/DDBJ databases">
        <authorList>
            <person name="Meier V. D."/>
        </authorList>
    </citation>
    <scope>NUCLEOTIDE SEQUENCE</scope>
    <source>
        <strain evidence="9">AVDCRST_MAG03</strain>
    </source>
</reference>
<keyword evidence="4" id="KW-0378">Hydrolase</keyword>
<comment type="similarity">
    <text evidence="1 7">Belongs to the UPF0758 family.</text>
</comment>
<dbReference type="InterPro" id="IPR001405">
    <property type="entry name" value="UPF0758"/>
</dbReference>